<evidence type="ECO:0000256" key="4">
    <source>
        <dbReference type="ARBA" id="ARBA00022842"/>
    </source>
</evidence>
<dbReference type="RefSeq" id="WP_254153725.1">
    <property type="nucleotide sequence ID" value="NZ_JAHESD010000020.1"/>
</dbReference>
<dbReference type="Gene3D" id="3.40.50.1000">
    <property type="entry name" value="HAD superfamily/HAD-like"/>
    <property type="match status" value="1"/>
</dbReference>
<dbReference type="InterPro" id="IPR051600">
    <property type="entry name" value="Beta-PGM-like"/>
</dbReference>
<dbReference type="SFLD" id="SFLDS00003">
    <property type="entry name" value="Haloacid_Dehalogenase"/>
    <property type="match status" value="1"/>
</dbReference>
<gene>
    <name evidence="6" type="ORF">KK060_10760</name>
</gene>
<dbReference type="InterPro" id="IPR006439">
    <property type="entry name" value="HAD-SF_hydro_IA"/>
</dbReference>
<dbReference type="PRINTS" id="PR00413">
    <property type="entry name" value="HADHALOGNASE"/>
</dbReference>
<comment type="similarity">
    <text evidence="2">Belongs to the HAD-like hydrolase superfamily. CbbY/CbbZ/Gph/YieH family.</text>
</comment>
<dbReference type="InterPro" id="IPR036412">
    <property type="entry name" value="HAD-like_sf"/>
</dbReference>
<dbReference type="InterPro" id="IPR023214">
    <property type="entry name" value="HAD_sf"/>
</dbReference>
<dbReference type="PANTHER" id="PTHR46193">
    <property type="entry name" value="6-PHOSPHOGLUCONATE PHOSPHATASE"/>
    <property type="match status" value="1"/>
</dbReference>
<keyword evidence="3" id="KW-0479">Metal-binding</keyword>
<protein>
    <submittedName>
        <fullName evidence="6">HAD family phosphatase</fullName>
    </submittedName>
</protein>
<keyword evidence="4" id="KW-0460">Magnesium</keyword>
<sequence length="219" mass="24872">MPKYNAFIFDMNGTMINDMHYHELAWYKVIVEELGAPLTQEELKHQLYGKNEELFERVFGATKFTKEEVDSHSLRKELRYREEFLPYLKLIDGLDTFLTRAKSEKIKLAIGTAAIVGNVDYVLDNLNLRNLFSVIIGPDDVAVSKPHPEVFLKAAQGLKVMPEECVVFEDSPKGIEAARRAGMKAVGVASYHTADELQNTNVLCVINDYNDKTLNSLVW</sequence>
<keyword evidence="5" id="KW-0119">Carbohydrate metabolism</keyword>
<evidence type="ECO:0000256" key="3">
    <source>
        <dbReference type="ARBA" id="ARBA00022723"/>
    </source>
</evidence>
<organism evidence="6 7">
    <name type="scientific">Chryseosolibacter indicus</name>
    <dbReference type="NCBI Taxonomy" id="2782351"/>
    <lineage>
        <taxon>Bacteria</taxon>
        <taxon>Pseudomonadati</taxon>
        <taxon>Bacteroidota</taxon>
        <taxon>Cytophagia</taxon>
        <taxon>Cytophagales</taxon>
        <taxon>Chryseotaleaceae</taxon>
        <taxon>Chryseosolibacter</taxon>
    </lineage>
</organism>
<dbReference type="SUPFAM" id="SSF56784">
    <property type="entry name" value="HAD-like"/>
    <property type="match status" value="1"/>
</dbReference>
<dbReference type="Pfam" id="PF13419">
    <property type="entry name" value="HAD_2"/>
    <property type="match status" value="1"/>
</dbReference>
<dbReference type="Proteomes" id="UP000772618">
    <property type="component" value="Unassembled WGS sequence"/>
</dbReference>
<dbReference type="SFLD" id="SFLDG01129">
    <property type="entry name" value="C1.5:_HAD__Beta-PGM__Phosphata"/>
    <property type="match status" value="1"/>
</dbReference>
<evidence type="ECO:0000256" key="5">
    <source>
        <dbReference type="ARBA" id="ARBA00023277"/>
    </source>
</evidence>
<dbReference type="InterPro" id="IPR023198">
    <property type="entry name" value="PGP-like_dom2"/>
</dbReference>
<comment type="caution">
    <text evidence="6">The sequence shown here is derived from an EMBL/GenBank/DDBJ whole genome shotgun (WGS) entry which is preliminary data.</text>
</comment>
<dbReference type="CDD" id="cd07505">
    <property type="entry name" value="HAD_BPGM-like"/>
    <property type="match status" value="1"/>
</dbReference>
<dbReference type="PANTHER" id="PTHR46193:SF18">
    <property type="entry name" value="HEXITOL PHOSPHATASE B"/>
    <property type="match status" value="1"/>
</dbReference>
<dbReference type="InterPro" id="IPR041492">
    <property type="entry name" value="HAD_2"/>
</dbReference>
<dbReference type="NCBIfam" id="TIGR01509">
    <property type="entry name" value="HAD-SF-IA-v3"/>
    <property type="match status" value="1"/>
</dbReference>
<dbReference type="SFLD" id="SFLDG01135">
    <property type="entry name" value="C1.5.6:_HAD__Beta-PGM__Phospha"/>
    <property type="match status" value="1"/>
</dbReference>
<evidence type="ECO:0000313" key="6">
    <source>
        <dbReference type="EMBL" id="MBT1703763.1"/>
    </source>
</evidence>
<keyword evidence="7" id="KW-1185">Reference proteome</keyword>
<evidence type="ECO:0000256" key="2">
    <source>
        <dbReference type="ARBA" id="ARBA00006171"/>
    </source>
</evidence>
<accession>A0ABS5VRV2</accession>
<proteinExistence type="inferred from homology"/>
<reference evidence="6 7" key="1">
    <citation type="submission" date="2021-05" db="EMBL/GenBank/DDBJ databases">
        <title>A Polyphasic approach of four new species of the genus Ohtaekwangia: Ohtaekwangia histidinii sp. nov., Ohtaekwangia cretensis sp. nov., Ohtaekwangia indiensis sp. nov., Ohtaekwangia reichenbachii sp. nov. from diverse environment.</title>
        <authorList>
            <person name="Octaviana S."/>
        </authorList>
    </citation>
    <scope>NUCLEOTIDE SEQUENCE [LARGE SCALE GENOMIC DNA]</scope>
    <source>
        <strain evidence="6 7">PWU20</strain>
    </source>
</reference>
<evidence type="ECO:0000313" key="7">
    <source>
        <dbReference type="Proteomes" id="UP000772618"/>
    </source>
</evidence>
<name>A0ABS5VRV2_9BACT</name>
<dbReference type="Gene3D" id="1.10.150.240">
    <property type="entry name" value="Putative phosphatase, domain 2"/>
    <property type="match status" value="1"/>
</dbReference>
<comment type="cofactor">
    <cofactor evidence="1">
        <name>Mg(2+)</name>
        <dbReference type="ChEBI" id="CHEBI:18420"/>
    </cofactor>
</comment>
<dbReference type="EMBL" id="JAHESD010000020">
    <property type="protein sequence ID" value="MBT1703763.1"/>
    <property type="molecule type" value="Genomic_DNA"/>
</dbReference>
<evidence type="ECO:0000256" key="1">
    <source>
        <dbReference type="ARBA" id="ARBA00001946"/>
    </source>
</evidence>